<evidence type="ECO:0000256" key="1">
    <source>
        <dbReference type="ARBA" id="ARBA00022801"/>
    </source>
</evidence>
<feature type="domain" description="AB hydrolase-1" evidence="3">
    <location>
        <begin position="133"/>
        <end position="369"/>
    </location>
</feature>
<dbReference type="Gene3D" id="3.40.50.1820">
    <property type="entry name" value="alpha/beta hydrolase"/>
    <property type="match status" value="1"/>
</dbReference>
<evidence type="ECO:0000313" key="4">
    <source>
        <dbReference type="EMBL" id="RZC59996.1"/>
    </source>
</evidence>
<name>A0A4Y7JHI8_PAPSO</name>
<dbReference type="GO" id="GO:0080031">
    <property type="term" value="F:methyl salicylate esterase activity"/>
    <property type="evidence" value="ECO:0007669"/>
    <property type="project" value="TreeGrafter"/>
</dbReference>
<organism evidence="4 5">
    <name type="scientific">Papaver somniferum</name>
    <name type="common">Opium poppy</name>
    <dbReference type="NCBI Taxonomy" id="3469"/>
    <lineage>
        <taxon>Eukaryota</taxon>
        <taxon>Viridiplantae</taxon>
        <taxon>Streptophyta</taxon>
        <taxon>Embryophyta</taxon>
        <taxon>Tracheophyta</taxon>
        <taxon>Spermatophyta</taxon>
        <taxon>Magnoliopsida</taxon>
        <taxon>Ranunculales</taxon>
        <taxon>Papaveraceae</taxon>
        <taxon>Papaveroideae</taxon>
        <taxon>Papaver</taxon>
    </lineage>
</organism>
<evidence type="ECO:0000256" key="2">
    <source>
        <dbReference type="SAM" id="MobiDB-lite"/>
    </source>
</evidence>
<gene>
    <name evidence="4" type="ORF">C5167_021754</name>
</gene>
<feature type="region of interest" description="Disordered" evidence="2">
    <location>
        <begin position="1"/>
        <end position="45"/>
    </location>
</feature>
<reference evidence="4 5" key="1">
    <citation type="journal article" date="2018" name="Science">
        <title>The opium poppy genome and morphinan production.</title>
        <authorList>
            <person name="Guo L."/>
            <person name="Winzer T."/>
            <person name="Yang X."/>
            <person name="Li Y."/>
            <person name="Ning Z."/>
            <person name="He Z."/>
            <person name="Teodor R."/>
            <person name="Lu Y."/>
            <person name="Bowser T.A."/>
            <person name="Graham I.A."/>
            <person name="Ye K."/>
        </authorList>
    </citation>
    <scope>NUCLEOTIDE SEQUENCE [LARGE SCALE GENOMIC DNA]</scope>
    <source>
        <strain evidence="5">cv. HN1</strain>
        <tissue evidence="4">Leaves</tissue>
    </source>
</reference>
<feature type="compositionally biased region" description="Low complexity" evidence="2">
    <location>
        <begin position="1"/>
        <end position="15"/>
    </location>
</feature>
<dbReference type="InterPro" id="IPR000073">
    <property type="entry name" value="AB_hydrolase_1"/>
</dbReference>
<feature type="region of interest" description="Disordered" evidence="2">
    <location>
        <begin position="79"/>
        <end position="106"/>
    </location>
</feature>
<dbReference type="GO" id="GO:0009696">
    <property type="term" value="P:salicylic acid metabolic process"/>
    <property type="evidence" value="ECO:0007669"/>
    <property type="project" value="TreeGrafter"/>
</dbReference>
<proteinExistence type="predicted"/>
<dbReference type="PANTHER" id="PTHR10992">
    <property type="entry name" value="METHYLESTERASE FAMILY MEMBER"/>
    <property type="match status" value="1"/>
</dbReference>
<dbReference type="Pfam" id="PF12697">
    <property type="entry name" value="Abhydrolase_6"/>
    <property type="match status" value="1"/>
</dbReference>
<protein>
    <recommendedName>
        <fullName evidence="3">AB hydrolase-1 domain-containing protein</fullName>
    </recommendedName>
</protein>
<feature type="compositionally biased region" description="Polar residues" evidence="2">
    <location>
        <begin position="79"/>
        <end position="98"/>
    </location>
</feature>
<feature type="compositionally biased region" description="Low complexity" evidence="2">
    <location>
        <begin position="25"/>
        <end position="41"/>
    </location>
</feature>
<dbReference type="GO" id="GO:0009694">
    <property type="term" value="P:jasmonic acid metabolic process"/>
    <property type="evidence" value="ECO:0007669"/>
    <property type="project" value="TreeGrafter"/>
</dbReference>
<dbReference type="OMA" id="QETIMEP"/>
<sequence>MGNFMSCSSSSSQSKQVKKKLFPKRSSSCKDNNNNNQSSRWSRNRFSKKDDSLLNQEDAIAAAILFQQQQLQNGGAFDRSTSLRYTSGNNSKKQQALPRSSSSRARSVSDTILQPHQLLNQELKIDELETSHFVLVHGGGYGAWCWYKTMSLLEEAGFKVDAIDLTGSGIHSCDTNTIKSLAQYVSPLVLLLQNLQDGHKVILVGHDFGGACISYAMELFPHKIAKAIFIAASMLTDGQSTLDMFNQQSGSNDLMRQAQVFLYANGNDHPPTAIDLDKSLLKDLLFNQSPAKDVALASVSMRPIPFAPVLEKLSLSEKNYGAVRRFYIETTEDDAIPLSVQQNMITSNPPERVFRIKGSDHSPFFSKPQSLHKHLVGISSFPATEKCGDSVIG</sequence>
<dbReference type="InterPro" id="IPR029058">
    <property type="entry name" value="AB_hydrolase_fold"/>
</dbReference>
<dbReference type="GO" id="GO:0080030">
    <property type="term" value="F:methyl indole-3-acetate esterase activity"/>
    <property type="evidence" value="ECO:0007669"/>
    <property type="project" value="TreeGrafter"/>
</dbReference>
<dbReference type="PANTHER" id="PTHR10992:SF872">
    <property type="entry name" value="METHYLESTERASE 11, CHLOROPLASTIC-RELATED"/>
    <property type="match status" value="1"/>
</dbReference>
<dbReference type="AlphaFoldDB" id="A0A4Y7JHI8"/>
<dbReference type="FunFam" id="3.40.50.1820:FF:000025">
    <property type="entry name" value="putative methylesterase 11, chloroplastic"/>
    <property type="match status" value="1"/>
</dbReference>
<dbReference type="InterPro" id="IPR045889">
    <property type="entry name" value="MES/HNL"/>
</dbReference>
<dbReference type="Proteomes" id="UP000316621">
    <property type="component" value="Chromosome 5"/>
</dbReference>
<evidence type="ECO:0000313" key="5">
    <source>
        <dbReference type="Proteomes" id="UP000316621"/>
    </source>
</evidence>
<dbReference type="Gramene" id="RZC59996">
    <property type="protein sequence ID" value="RZC59996"/>
    <property type="gene ID" value="C5167_021754"/>
</dbReference>
<dbReference type="GO" id="GO:0080032">
    <property type="term" value="F:methyl jasmonate esterase activity"/>
    <property type="evidence" value="ECO:0007669"/>
    <property type="project" value="TreeGrafter"/>
</dbReference>
<keyword evidence="5" id="KW-1185">Reference proteome</keyword>
<keyword evidence="1" id="KW-0378">Hydrolase</keyword>
<dbReference type="OrthoDB" id="1263307at2759"/>
<dbReference type="SUPFAM" id="SSF53474">
    <property type="entry name" value="alpha/beta-Hydrolases"/>
    <property type="match status" value="1"/>
</dbReference>
<evidence type="ECO:0000259" key="3">
    <source>
        <dbReference type="Pfam" id="PF12697"/>
    </source>
</evidence>
<dbReference type="EMBL" id="CM010719">
    <property type="protein sequence ID" value="RZC59996.1"/>
    <property type="molecule type" value="Genomic_DNA"/>
</dbReference>
<accession>A0A4Y7JHI8</accession>